<evidence type="ECO:0000313" key="2">
    <source>
        <dbReference type="Proteomes" id="UP000004371"/>
    </source>
</evidence>
<dbReference type="OrthoDB" id="378654at2"/>
<protein>
    <recommendedName>
        <fullName evidence="3">Type II citrate synthase</fullName>
    </recommendedName>
</protein>
<dbReference type="Pfam" id="PF08907">
    <property type="entry name" value="DUF1853"/>
    <property type="match status" value="1"/>
</dbReference>
<comment type="caution">
    <text evidence="1">The sequence shown here is derived from an EMBL/GenBank/DDBJ whole genome shotgun (WGS) entry which is preliminary data.</text>
</comment>
<dbReference type="AlphaFoldDB" id="E8LZN2"/>
<keyword evidence="2" id="KW-1185">Reference proteome</keyword>
<dbReference type="STRING" id="945543.VIBR0546_20510"/>
<dbReference type="EMBL" id="AEVS01000106">
    <property type="protein sequence ID" value="EGA63815.1"/>
    <property type="molecule type" value="Genomic_DNA"/>
</dbReference>
<dbReference type="Proteomes" id="UP000004371">
    <property type="component" value="Unassembled WGS sequence"/>
</dbReference>
<dbReference type="InterPro" id="IPR015003">
    <property type="entry name" value="DUF1853"/>
</dbReference>
<reference evidence="1 2" key="1">
    <citation type="journal article" date="2012" name="Int. J. Syst. Evol. Microbiol.">
        <title>Vibrio caribbeanicus sp. nov., isolated from the marine sponge Scleritoderma cyanea.</title>
        <authorList>
            <person name="Hoffmann M."/>
            <person name="Monday S.R."/>
            <person name="Allard M.W."/>
            <person name="Strain E.A."/>
            <person name="Whittaker P."/>
            <person name="Naum M."/>
            <person name="McCarthy P.J."/>
            <person name="Lopez J.V."/>
            <person name="Fischer M."/>
            <person name="Brown E.W."/>
        </authorList>
    </citation>
    <scope>NUCLEOTIDE SEQUENCE [LARGE SCALE GENOMIC DNA]</scope>
    <source>
        <strain evidence="1 2">LMG 20546</strain>
    </source>
</reference>
<sequence>MNQLQRFYQWIASAPSLFELKAPFVSLEHLTPEPLQQNNYQGNPRLGFLYQYLCTELLTHSGCYQLEAEEIQINRESGQTLGAIDLILNNEAGNQLEHWEVAIKFYLLHQGTWYGPNAHDQLDKKLDRMLTHQLKMSSCAEFLTQYPQYQDMSEHLLLQGRLYINPFSPEQVPEECLGYRLNQSQISGYWCYQSQWQQIGATLYPLEKPQWATGTTEFEKPIEKPDGRFVHAQTKEEQFWFVVPDSWPGS</sequence>
<accession>E8LZN2</accession>
<evidence type="ECO:0008006" key="3">
    <source>
        <dbReference type="Google" id="ProtNLM"/>
    </source>
</evidence>
<organism evidence="1 2">
    <name type="scientific">Vibrio brasiliensis LMG 20546</name>
    <dbReference type="NCBI Taxonomy" id="945543"/>
    <lineage>
        <taxon>Bacteria</taxon>
        <taxon>Pseudomonadati</taxon>
        <taxon>Pseudomonadota</taxon>
        <taxon>Gammaproteobacteria</taxon>
        <taxon>Vibrionales</taxon>
        <taxon>Vibrionaceae</taxon>
        <taxon>Vibrio</taxon>
        <taxon>Vibrio oreintalis group</taxon>
    </lineage>
</organism>
<proteinExistence type="predicted"/>
<gene>
    <name evidence="1" type="ORF">VIBR0546_20510</name>
</gene>
<dbReference type="eggNOG" id="COG3782">
    <property type="taxonomic scope" value="Bacteria"/>
</dbReference>
<dbReference type="RefSeq" id="WP_006881300.1">
    <property type="nucleotide sequence ID" value="NZ_AEVS01000106.1"/>
</dbReference>
<name>E8LZN2_9VIBR</name>
<evidence type="ECO:0000313" key="1">
    <source>
        <dbReference type="EMBL" id="EGA63815.1"/>
    </source>
</evidence>